<dbReference type="GO" id="GO:0003676">
    <property type="term" value="F:nucleic acid binding"/>
    <property type="evidence" value="ECO:0007669"/>
    <property type="project" value="InterPro"/>
</dbReference>
<keyword evidence="3" id="KW-1185">Reference proteome</keyword>
<dbReference type="GO" id="GO:0008408">
    <property type="term" value="F:3'-5' exonuclease activity"/>
    <property type="evidence" value="ECO:0007669"/>
    <property type="project" value="TreeGrafter"/>
</dbReference>
<feature type="domain" description="Exonuclease" evidence="1">
    <location>
        <begin position="60"/>
        <end position="222"/>
    </location>
</feature>
<organism evidence="2 3">
    <name type="scientific">Agrobacterium phage OLIVR5</name>
    <dbReference type="NCBI Taxonomy" id="2723773"/>
    <lineage>
        <taxon>Viruses</taxon>
        <taxon>Duplodnaviria</taxon>
        <taxon>Heunggongvirae</taxon>
        <taxon>Uroviricota</taxon>
        <taxon>Caudoviricetes</taxon>
        <taxon>Pootjesviridae</taxon>
        <taxon>Heverleevirus</taxon>
        <taxon>Heverleevirus OLIVR5</taxon>
    </lineage>
</organism>
<evidence type="ECO:0000259" key="1">
    <source>
        <dbReference type="SMART" id="SM00479"/>
    </source>
</evidence>
<dbReference type="GO" id="GO:0045004">
    <property type="term" value="P:DNA replication proofreading"/>
    <property type="evidence" value="ECO:0007669"/>
    <property type="project" value="TreeGrafter"/>
</dbReference>
<dbReference type="SUPFAM" id="SSF53098">
    <property type="entry name" value="Ribonuclease H-like"/>
    <property type="match status" value="1"/>
</dbReference>
<evidence type="ECO:0000313" key="2">
    <source>
        <dbReference type="EMBL" id="QIW87688.1"/>
    </source>
</evidence>
<gene>
    <name evidence="2" type="ORF">Ab1vBOLIVR5_gp40c</name>
</gene>
<dbReference type="PANTHER" id="PTHR30231:SF37">
    <property type="entry name" value="EXODEOXYRIBONUCLEASE 10"/>
    <property type="match status" value="1"/>
</dbReference>
<dbReference type="Pfam" id="PF00929">
    <property type="entry name" value="RNase_T"/>
    <property type="match status" value="1"/>
</dbReference>
<dbReference type="SMART" id="SM00479">
    <property type="entry name" value="EXOIII"/>
    <property type="match status" value="1"/>
</dbReference>
<evidence type="ECO:0000313" key="3">
    <source>
        <dbReference type="Proteomes" id="UP000671873"/>
    </source>
</evidence>
<dbReference type="CDD" id="cd06127">
    <property type="entry name" value="DEDDh"/>
    <property type="match status" value="1"/>
</dbReference>
<sequence>MIHMVLAVDVVSIPLIELKGIEMLIGGSWVIGKQEGDCRVLTEMPRVFSGKYKQGDNIGVAIDFETTGLDPEVDEILSLGFIKFGFNDEMEITHVIESDQFYNEPTIEIPELITTLTGIDIETVRGKKITKETFDYVFNGTEIAIAHNAKFDRQFADRNYRSDIIWGCTNADLNLREKYNVPSGSLGVLMAYLKDYYFGHHDALEDCWALLHLLAIDDHFAQVVTKCYTESWDIYARNSPFESKDALKKRGYKWSGDMKMWFYPGADYDKKVEETEWLLEELRVTAEPSMISRFDRHKTKG</sequence>
<dbReference type="InterPro" id="IPR012337">
    <property type="entry name" value="RNaseH-like_sf"/>
</dbReference>
<accession>A0A858MSX3</accession>
<dbReference type="InterPro" id="IPR013520">
    <property type="entry name" value="Ribonucl_H"/>
</dbReference>
<dbReference type="Proteomes" id="UP000671873">
    <property type="component" value="Segment"/>
</dbReference>
<dbReference type="EMBL" id="MT234342">
    <property type="protein sequence ID" value="QIW87688.1"/>
    <property type="molecule type" value="Genomic_DNA"/>
</dbReference>
<name>A0A858MSX3_9CAUD</name>
<protein>
    <recommendedName>
        <fullName evidence="1">Exonuclease domain-containing protein</fullName>
    </recommendedName>
</protein>
<dbReference type="PANTHER" id="PTHR30231">
    <property type="entry name" value="DNA POLYMERASE III SUBUNIT EPSILON"/>
    <property type="match status" value="1"/>
</dbReference>
<reference evidence="2 3" key="1">
    <citation type="submission" date="2020-03" db="EMBL/GenBank/DDBJ databases">
        <authorList>
            <person name="Holtappels D."/>
            <person name="Bomans J.P.J."/>
            <person name="Lavigne R."/>
            <person name="Wagemans J."/>
        </authorList>
    </citation>
    <scope>NUCLEOTIDE SEQUENCE [LARGE SCALE GENOMIC DNA]</scope>
    <source>
        <strain evidence="2 3">OLIVR5</strain>
    </source>
</reference>
<dbReference type="Gene3D" id="3.30.420.10">
    <property type="entry name" value="Ribonuclease H-like superfamily/Ribonuclease H"/>
    <property type="match status" value="1"/>
</dbReference>
<proteinExistence type="predicted"/>
<dbReference type="InterPro" id="IPR036397">
    <property type="entry name" value="RNaseH_sf"/>
</dbReference>